<evidence type="ECO:0000256" key="2">
    <source>
        <dbReference type="ARBA" id="ARBA00005204"/>
    </source>
</evidence>
<dbReference type="GO" id="GO:0000105">
    <property type="term" value="P:L-histidine biosynthetic process"/>
    <property type="evidence" value="ECO:0007669"/>
    <property type="project" value="UniProtKB-UniPathway"/>
</dbReference>
<dbReference type="EC" id="3.6.1.31" evidence="4"/>
<dbReference type="Proteomes" id="UP000095042">
    <property type="component" value="Unassembled WGS sequence"/>
</dbReference>
<comment type="similarity">
    <text evidence="3">Belongs to the PRA-PH family.</text>
</comment>
<keyword evidence="5" id="KW-0028">Amino-acid biosynthesis</keyword>
<name>A0A1E3WC72_9HYPH</name>
<dbReference type="PANTHER" id="PTHR42945:SF1">
    <property type="entry name" value="HISTIDINE BIOSYNTHESIS BIFUNCTIONAL PROTEIN HIS7"/>
    <property type="match status" value="1"/>
</dbReference>
<dbReference type="AlphaFoldDB" id="A0A1E3WC72"/>
<organism evidence="10 11">
    <name type="scientific">Methyloceanibacter marginalis</name>
    <dbReference type="NCBI Taxonomy" id="1774971"/>
    <lineage>
        <taxon>Bacteria</taxon>
        <taxon>Pseudomonadati</taxon>
        <taxon>Pseudomonadota</taxon>
        <taxon>Alphaproteobacteria</taxon>
        <taxon>Hyphomicrobiales</taxon>
        <taxon>Hyphomicrobiaceae</taxon>
        <taxon>Methyloceanibacter</taxon>
    </lineage>
</organism>
<dbReference type="Gene3D" id="1.10.287.1080">
    <property type="entry name" value="MazG-like"/>
    <property type="match status" value="1"/>
</dbReference>
<keyword evidence="9" id="KW-0368">Histidine biosynthesis</keyword>
<keyword evidence="7" id="KW-0378">Hydrolase</keyword>
<comment type="catalytic activity">
    <reaction evidence="1">
        <text>1-(5-phospho-beta-D-ribosyl)-ATP + H2O = 1-(5-phospho-beta-D-ribosyl)-5'-AMP + diphosphate + H(+)</text>
        <dbReference type="Rhea" id="RHEA:22828"/>
        <dbReference type="ChEBI" id="CHEBI:15377"/>
        <dbReference type="ChEBI" id="CHEBI:15378"/>
        <dbReference type="ChEBI" id="CHEBI:33019"/>
        <dbReference type="ChEBI" id="CHEBI:59457"/>
        <dbReference type="ChEBI" id="CHEBI:73183"/>
        <dbReference type="EC" id="3.6.1.31"/>
    </reaction>
</comment>
<dbReference type="EMBL" id="LPWD01000257">
    <property type="protein sequence ID" value="ODS02657.1"/>
    <property type="molecule type" value="Genomic_DNA"/>
</dbReference>
<dbReference type="CDD" id="cd11534">
    <property type="entry name" value="NTP-PPase_HisIE_like"/>
    <property type="match status" value="1"/>
</dbReference>
<accession>A0A1E3WC72</accession>
<evidence type="ECO:0000256" key="1">
    <source>
        <dbReference type="ARBA" id="ARBA00001460"/>
    </source>
</evidence>
<evidence type="ECO:0000313" key="11">
    <source>
        <dbReference type="Proteomes" id="UP000095042"/>
    </source>
</evidence>
<proteinExistence type="inferred from homology"/>
<keyword evidence="11" id="KW-1185">Reference proteome</keyword>
<dbReference type="InterPro" id="IPR021130">
    <property type="entry name" value="PRib-ATP_PPHydrolase-like"/>
</dbReference>
<comment type="caution">
    <text evidence="10">The sequence shown here is derived from an EMBL/GenBank/DDBJ whole genome shotgun (WGS) entry which is preliminary data.</text>
</comment>
<keyword evidence="8" id="KW-0067">ATP-binding</keyword>
<dbReference type="SUPFAM" id="SSF101386">
    <property type="entry name" value="all-alpha NTP pyrophosphatases"/>
    <property type="match status" value="1"/>
</dbReference>
<evidence type="ECO:0000313" key="10">
    <source>
        <dbReference type="EMBL" id="ODS02657.1"/>
    </source>
</evidence>
<evidence type="ECO:0000256" key="3">
    <source>
        <dbReference type="ARBA" id="ARBA00009392"/>
    </source>
</evidence>
<protein>
    <recommendedName>
        <fullName evidence="4">phosphoribosyl-ATP diphosphatase</fullName>
        <ecNumber evidence="4">3.6.1.31</ecNumber>
    </recommendedName>
</protein>
<sequence>MAAIIKERRNASAEDSYTKQLLAEPIKPAKKVGEEGVEVALAAVAQDRAALISETADLLYHLLVLLESREVTLDEVREELERRMGEAEEKRRKAAPV</sequence>
<dbReference type="NCBIfam" id="TIGR03188">
    <property type="entry name" value="histidine_hisI"/>
    <property type="match status" value="1"/>
</dbReference>
<evidence type="ECO:0000256" key="7">
    <source>
        <dbReference type="ARBA" id="ARBA00022801"/>
    </source>
</evidence>
<evidence type="ECO:0000256" key="4">
    <source>
        <dbReference type="ARBA" id="ARBA00012414"/>
    </source>
</evidence>
<evidence type="ECO:0000256" key="9">
    <source>
        <dbReference type="ARBA" id="ARBA00023102"/>
    </source>
</evidence>
<gene>
    <name evidence="10" type="ORF">AUC71_01455</name>
</gene>
<keyword evidence="6" id="KW-0547">Nucleotide-binding</keyword>
<comment type="pathway">
    <text evidence="2">Amino-acid biosynthesis; L-histidine biosynthesis; L-histidine from 5-phospho-alpha-D-ribose 1-diphosphate: step 2/9.</text>
</comment>
<dbReference type="Pfam" id="PF01503">
    <property type="entry name" value="PRA-PH"/>
    <property type="match status" value="1"/>
</dbReference>
<dbReference type="UniPathway" id="UPA00031">
    <property type="reaction ID" value="UER00007"/>
</dbReference>
<evidence type="ECO:0000256" key="8">
    <source>
        <dbReference type="ARBA" id="ARBA00022840"/>
    </source>
</evidence>
<dbReference type="InterPro" id="IPR008179">
    <property type="entry name" value="HisE"/>
</dbReference>
<dbReference type="PANTHER" id="PTHR42945">
    <property type="entry name" value="HISTIDINE BIOSYNTHESIS BIFUNCTIONAL PROTEIN"/>
    <property type="match status" value="1"/>
</dbReference>
<evidence type="ECO:0000256" key="6">
    <source>
        <dbReference type="ARBA" id="ARBA00022741"/>
    </source>
</evidence>
<reference evidence="10 11" key="1">
    <citation type="journal article" date="2016" name="Environ. Microbiol.">
        <title>New Methyloceanibacter diversity from North Sea sediments includes methanotroph containing solely the soluble methane monooxygenase.</title>
        <authorList>
            <person name="Vekeman B."/>
            <person name="Kerckhof F.M."/>
            <person name="Cremers G."/>
            <person name="de Vos P."/>
            <person name="Vandamme P."/>
            <person name="Boon N."/>
            <person name="Op den Camp H.J."/>
            <person name="Heylen K."/>
        </authorList>
    </citation>
    <scope>NUCLEOTIDE SEQUENCE [LARGE SCALE GENOMIC DNA]</scope>
    <source>
        <strain evidence="10 11">R-67177</strain>
    </source>
</reference>
<dbReference type="GO" id="GO:0004636">
    <property type="term" value="F:phosphoribosyl-ATP diphosphatase activity"/>
    <property type="evidence" value="ECO:0007669"/>
    <property type="project" value="UniProtKB-EC"/>
</dbReference>
<dbReference type="GO" id="GO:0005524">
    <property type="term" value="F:ATP binding"/>
    <property type="evidence" value="ECO:0007669"/>
    <property type="project" value="UniProtKB-KW"/>
</dbReference>
<evidence type="ECO:0000256" key="5">
    <source>
        <dbReference type="ARBA" id="ARBA00022605"/>
    </source>
</evidence>